<gene>
    <name evidence="2" type="primary">ylbL</name>
    <name evidence="2" type="ORF">NCTC4822_00936</name>
</gene>
<name>A0A380BEX2_SPOPA</name>
<evidence type="ECO:0000313" key="3">
    <source>
        <dbReference type="Proteomes" id="UP000254519"/>
    </source>
</evidence>
<organism evidence="2 3">
    <name type="scientific">Sporosarcina pasteurii</name>
    <name type="common">Bacillus pasteurii</name>
    <dbReference type="NCBI Taxonomy" id="1474"/>
    <lineage>
        <taxon>Bacteria</taxon>
        <taxon>Bacillati</taxon>
        <taxon>Bacillota</taxon>
        <taxon>Bacilli</taxon>
        <taxon>Bacillales</taxon>
        <taxon>Caryophanaceae</taxon>
        <taxon>Sporosarcina</taxon>
    </lineage>
</organism>
<dbReference type="GO" id="GO:0004252">
    <property type="term" value="F:serine-type endopeptidase activity"/>
    <property type="evidence" value="ECO:0007669"/>
    <property type="project" value="InterPro"/>
</dbReference>
<dbReference type="PANTHER" id="PTHR10046">
    <property type="entry name" value="ATP DEPENDENT LON PROTEASE FAMILY MEMBER"/>
    <property type="match status" value="1"/>
</dbReference>
<dbReference type="InterPro" id="IPR001478">
    <property type="entry name" value="PDZ"/>
</dbReference>
<dbReference type="Pfam" id="PF05362">
    <property type="entry name" value="Lon_C"/>
    <property type="match status" value="1"/>
</dbReference>
<dbReference type="SUPFAM" id="SSF54211">
    <property type="entry name" value="Ribosomal protein S5 domain 2-like"/>
    <property type="match status" value="1"/>
</dbReference>
<keyword evidence="3" id="KW-1185">Reference proteome</keyword>
<dbReference type="GO" id="GO:0005524">
    <property type="term" value="F:ATP binding"/>
    <property type="evidence" value="ECO:0007669"/>
    <property type="project" value="InterPro"/>
</dbReference>
<dbReference type="Proteomes" id="UP000254519">
    <property type="component" value="Unassembled WGS sequence"/>
</dbReference>
<dbReference type="InterPro" id="IPR027065">
    <property type="entry name" value="Lon_Prtase"/>
</dbReference>
<dbReference type="GO" id="GO:0006508">
    <property type="term" value="P:proteolysis"/>
    <property type="evidence" value="ECO:0007669"/>
    <property type="project" value="InterPro"/>
</dbReference>
<sequence>MRMKRIGISAMILAVLAGLFFYPLDSYITQPGGAYDLAPLVEVVGGDEQDIGTFSLMTISLSKTTPITYALSRFSDKHKLLPAKNVRRHGENEAEYNLRQKRLMSDSQFNAITVAFGKAGIPIDIELNGVVVMQVLQNGASSNILEMGDIIHEIDGIKLSTSGEFVALISEKQLGEEVQLTIERNEEMLDVVVALQEIPNGDGRVGLGIQFQEDRNVTTKPEVTIHTSNIGGPSAGLMFTLEILNRLLDDRDITKGYHIAGTGEILEDGTVGRIGGADFKVMAADKDGIEIFFAPHDEIPEEVRRANPGIQSNYEEALQTAKAIGTNMKIVPVKTIDDALNYLNDLQPKSSGLKSGQ</sequence>
<proteinExistence type="predicted"/>
<dbReference type="EMBL" id="UGYZ01000002">
    <property type="protein sequence ID" value="SUJ00291.1"/>
    <property type="molecule type" value="Genomic_DNA"/>
</dbReference>
<dbReference type="Gene3D" id="3.30.230.10">
    <property type="match status" value="1"/>
</dbReference>
<evidence type="ECO:0000259" key="1">
    <source>
        <dbReference type="PROSITE" id="PS50106"/>
    </source>
</evidence>
<dbReference type="RefSeq" id="WP_115360364.1">
    <property type="nucleotide sequence ID" value="NZ_CP038012.1"/>
</dbReference>
<dbReference type="Pfam" id="PF13180">
    <property type="entry name" value="PDZ_2"/>
    <property type="match status" value="1"/>
</dbReference>
<dbReference type="InterPro" id="IPR020568">
    <property type="entry name" value="Ribosomal_Su5_D2-typ_SF"/>
</dbReference>
<dbReference type="AlphaFoldDB" id="A0A380BEX2"/>
<dbReference type="InterPro" id="IPR008269">
    <property type="entry name" value="Lon_proteolytic"/>
</dbReference>
<dbReference type="OrthoDB" id="2356897at2"/>
<dbReference type="InterPro" id="IPR014721">
    <property type="entry name" value="Ribsml_uS5_D2-typ_fold_subgr"/>
</dbReference>
<evidence type="ECO:0000313" key="2">
    <source>
        <dbReference type="EMBL" id="SUJ00291.1"/>
    </source>
</evidence>
<dbReference type="SUPFAM" id="SSF50156">
    <property type="entry name" value="PDZ domain-like"/>
    <property type="match status" value="1"/>
</dbReference>
<dbReference type="GO" id="GO:0030163">
    <property type="term" value="P:protein catabolic process"/>
    <property type="evidence" value="ECO:0007669"/>
    <property type="project" value="InterPro"/>
</dbReference>
<dbReference type="SMART" id="SM00228">
    <property type="entry name" value="PDZ"/>
    <property type="match status" value="1"/>
</dbReference>
<accession>A0A380BEX2</accession>
<dbReference type="InterPro" id="IPR036034">
    <property type="entry name" value="PDZ_sf"/>
</dbReference>
<feature type="domain" description="PDZ" evidence="1">
    <location>
        <begin position="111"/>
        <end position="186"/>
    </location>
</feature>
<dbReference type="PROSITE" id="PS50106">
    <property type="entry name" value="PDZ"/>
    <property type="match status" value="1"/>
</dbReference>
<dbReference type="GO" id="GO:0004176">
    <property type="term" value="F:ATP-dependent peptidase activity"/>
    <property type="evidence" value="ECO:0007669"/>
    <property type="project" value="InterPro"/>
</dbReference>
<reference evidence="2 3" key="1">
    <citation type="submission" date="2018-06" db="EMBL/GenBank/DDBJ databases">
        <authorList>
            <consortium name="Pathogen Informatics"/>
            <person name="Doyle S."/>
        </authorList>
    </citation>
    <scope>NUCLEOTIDE SEQUENCE [LARGE SCALE GENOMIC DNA]</scope>
    <source>
        <strain evidence="3">ATCC 11859 / DSM 33 / NCIB 8841 / NCTC 4822</strain>
    </source>
</reference>
<protein>
    <submittedName>
        <fullName evidence="2">Predicted secreted protein containing a PDZ domain</fullName>
    </submittedName>
</protein>
<dbReference type="NCBIfam" id="NF041438">
    <property type="entry name" value="SepM_fam_S16"/>
    <property type="match status" value="1"/>
</dbReference>